<organism evidence="1 2">
    <name type="scientific">Streptomyces phage Success</name>
    <dbReference type="NCBI Taxonomy" id="2999013"/>
    <lineage>
        <taxon>Viruses</taxon>
        <taxon>Duplodnaviria</taxon>
        <taxon>Heunggongvirae</taxon>
        <taxon>Uroviricota</taxon>
        <taxon>Caudoviricetes</taxon>
        <taxon>Successvirus</taxon>
        <taxon>Successvirus success</taxon>
    </lineage>
</organism>
<dbReference type="GeneID" id="80020240"/>
<protein>
    <submittedName>
        <fullName evidence="1">Kinase</fullName>
    </submittedName>
</protein>
<dbReference type="InterPro" id="IPR011009">
    <property type="entry name" value="Kinase-like_dom_sf"/>
</dbReference>
<proteinExistence type="predicted"/>
<evidence type="ECO:0000313" key="2">
    <source>
        <dbReference type="Proteomes" id="UP001163413"/>
    </source>
</evidence>
<sequence length="271" mass="30572">MASRTTFEELPSAVRTAIESHTGRIHRVEPVSAGLNSQVAARLHCDAGDVHVKGLRSDHKWAWTQQREAEVNPFLKGISPELLWRVKGSGWDLLGFDLVTGHHADYSPESGDLSLVVDLLTRLGDVEIPAIELREAGQRLRSYVDDPAQLQLFEGKAILHTDLNNENVLIQGDHAYMVDWAWATRGAPWLDAGYWVIWLMAAGKHTAEQAESWAERVPTWHTASPEALQAFAMANARMWKEIGGEEPDFWTSRLVQASQEWSEHRKRLTKR</sequence>
<reference evidence="1" key="1">
    <citation type="submission" date="2022-10" db="EMBL/GenBank/DDBJ databases">
        <authorList>
            <person name="Roth M.A."/>
            <person name="Wohlstadter N.E."/>
            <person name="Arguedas X."/>
            <person name="Leighton H.R."/>
            <person name="Msuya J.A."/>
            <person name="Pravda N."/>
            <person name="Shaffer C.D."/>
            <person name="Weston-Hafer K.A."/>
            <person name="Russell D.A."/>
            <person name="Jacobs-Sera D."/>
            <person name="Hatfull G.F."/>
        </authorList>
    </citation>
    <scope>NUCLEOTIDE SEQUENCE</scope>
</reference>
<keyword evidence="1" id="KW-0808">Transferase</keyword>
<name>A0A9E8M7H4_9CAUD</name>
<dbReference type="GO" id="GO:0016301">
    <property type="term" value="F:kinase activity"/>
    <property type="evidence" value="ECO:0007669"/>
    <property type="project" value="UniProtKB-KW"/>
</dbReference>
<keyword evidence="1" id="KW-0418">Kinase</keyword>
<keyword evidence="2" id="KW-1185">Reference proteome</keyword>
<dbReference type="Proteomes" id="UP001163413">
    <property type="component" value="Segment"/>
</dbReference>
<dbReference type="SUPFAM" id="SSF56112">
    <property type="entry name" value="Protein kinase-like (PK-like)"/>
    <property type="match status" value="1"/>
</dbReference>
<accession>A0A9E8M7H4</accession>
<dbReference type="EMBL" id="OP751148">
    <property type="protein sequence ID" value="WAB08788.1"/>
    <property type="molecule type" value="Genomic_DNA"/>
</dbReference>
<dbReference type="Gene3D" id="3.90.1200.10">
    <property type="match status" value="1"/>
</dbReference>
<evidence type="ECO:0000313" key="1">
    <source>
        <dbReference type="EMBL" id="WAB08788.1"/>
    </source>
</evidence>
<gene>
    <name evidence="1" type="primary">1</name>
    <name evidence="1" type="ORF">SEA_SUCCESS_1</name>
</gene>
<dbReference type="RefSeq" id="YP_010755533.1">
    <property type="nucleotide sequence ID" value="NC_073472.1"/>
</dbReference>
<dbReference type="KEGG" id="vg:80020240"/>